<gene>
    <name evidence="2" type="ORF">O3G_MSEX006894</name>
</gene>
<reference evidence="2" key="2">
    <citation type="submission" date="2020-12" db="EMBL/GenBank/DDBJ databases">
        <authorList>
            <person name="Kanost M."/>
        </authorList>
    </citation>
    <scope>NUCLEOTIDE SEQUENCE</scope>
</reference>
<feature type="region of interest" description="Disordered" evidence="1">
    <location>
        <begin position="114"/>
        <end position="137"/>
    </location>
</feature>
<protein>
    <submittedName>
        <fullName evidence="2">Uncharacterized protein</fullName>
    </submittedName>
</protein>
<organism evidence="2 3">
    <name type="scientific">Manduca sexta</name>
    <name type="common">Tobacco hawkmoth</name>
    <name type="synonym">Tobacco hornworm</name>
    <dbReference type="NCBI Taxonomy" id="7130"/>
    <lineage>
        <taxon>Eukaryota</taxon>
        <taxon>Metazoa</taxon>
        <taxon>Ecdysozoa</taxon>
        <taxon>Arthropoda</taxon>
        <taxon>Hexapoda</taxon>
        <taxon>Insecta</taxon>
        <taxon>Pterygota</taxon>
        <taxon>Neoptera</taxon>
        <taxon>Endopterygota</taxon>
        <taxon>Lepidoptera</taxon>
        <taxon>Glossata</taxon>
        <taxon>Ditrysia</taxon>
        <taxon>Bombycoidea</taxon>
        <taxon>Sphingidae</taxon>
        <taxon>Sphinginae</taxon>
        <taxon>Sphingini</taxon>
        <taxon>Manduca</taxon>
    </lineage>
</organism>
<dbReference type="AlphaFoldDB" id="A0A922CMP8"/>
<evidence type="ECO:0000313" key="2">
    <source>
        <dbReference type="EMBL" id="KAG6451038.1"/>
    </source>
</evidence>
<proteinExistence type="predicted"/>
<dbReference type="Proteomes" id="UP000791440">
    <property type="component" value="Unassembled WGS sequence"/>
</dbReference>
<accession>A0A922CMP8</accession>
<comment type="caution">
    <text evidence="2">The sequence shown here is derived from an EMBL/GenBank/DDBJ whole genome shotgun (WGS) entry which is preliminary data.</text>
</comment>
<name>A0A922CMP8_MANSE</name>
<evidence type="ECO:0000256" key="1">
    <source>
        <dbReference type="SAM" id="MobiDB-lite"/>
    </source>
</evidence>
<dbReference type="EMBL" id="JH668399">
    <property type="protein sequence ID" value="KAG6451038.1"/>
    <property type="molecule type" value="Genomic_DNA"/>
</dbReference>
<evidence type="ECO:0000313" key="3">
    <source>
        <dbReference type="Proteomes" id="UP000791440"/>
    </source>
</evidence>
<feature type="compositionally biased region" description="Polar residues" evidence="1">
    <location>
        <begin position="119"/>
        <end position="132"/>
    </location>
</feature>
<sequence>MTLNIKIPCYRRFATAQRTKNILNMVKETCTKTITQDYNNISHKTTTQKVPSSSDPSYLENIYARPYSMTSSVFETFCETQISNNSHYLPDSSKCNSLLDNFLTKICDKDYNPHESDISSDSGVESKQSNNRKLQRNKKTYLAQKSYVPHTHIPTHAVFDIPHDKVLHTSRRNSFDSIHTLQPEQTTGRKRRNTIDVGMVQLLSTDNPITSHSVEQVETSKHQKRKKHNSSIIQRKIDAQNKRILKHSIQPGCDEKCIKKCTTQVSEEDRKEISRNNCDLMYKNNFEDEYLVLRFMNDKYIKNHKIMKLEFRTHPKGIDEQRKTGILDKLSSIIPPHKLIFWNNLPITPFNVEASTSGAKHYKKSQLKSA</sequence>
<reference evidence="2" key="1">
    <citation type="journal article" date="2016" name="Insect Biochem. Mol. Biol.">
        <title>Multifaceted biological insights from a draft genome sequence of the tobacco hornworm moth, Manduca sexta.</title>
        <authorList>
            <person name="Kanost M.R."/>
            <person name="Arrese E.L."/>
            <person name="Cao X."/>
            <person name="Chen Y.R."/>
            <person name="Chellapilla S."/>
            <person name="Goldsmith M.R."/>
            <person name="Grosse-Wilde E."/>
            <person name="Heckel D.G."/>
            <person name="Herndon N."/>
            <person name="Jiang H."/>
            <person name="Papanicolaou A."/>
            <person name="Qu J."/>
            <person name="Soulages J.L."/>
            <person name="Vogel H."/>
            <person name="Walters J."/>
            <person name="Waterhouse R.M."/>
            <person name="Ahn S.J."/>
            <person name="Almeida F.C."/>
            <person name="An C."/>
            <person name="Aqrawi P."/>
            <person name="Bretschneider A."/>
            <person name="Bryant W.B."/>
            <person name="Bucks S."/>
            <person name="Chao H."/>
            <person name="Chevignon G."/>
            <person name="Christen J.M."/>
            <person name="Clarke D.F."/>
            <person name="Dittmer N.T."/>
            <person name="Ferguson L.C.F."/>
            <person name="Garavelou S."/>
            <person name="Gordon K.H.J."/>
            <person name="Gunaratna R.T."/>
            <person name="Han Y."/>
            <person name="Hauser F."/>
            <person name="He Y."/>
            <person name="Heidel-Fischer H."/>
            <person name="Hirsh A."/>
            <person name="Hu Y."/>
            <person name="Jiang H."/>
            <person name="Kalra D."/>
            <person name="Klinner C."/>
            <person name="Konig C."/>
            <person name="Kovar C."/>
            <person name="Kroll A.R."/>
            <person name="Kuwar S.S."/>
            <person name="Lee S.L."/>
            <person name="Lehman R."/>
            <person name="Li K."/>
            <person name="Li Z."/>
            <person name="Liang H."/>
            <person name="Lovelace S."/>
            <person name="Lu Z."/>
            <person name="Mansfield J.H."/>
            <person name="McCulloch K.J."/>
            <person name="Mathew T."/>
            <person name="Morton B."/>
            <person name="Muzny D.M."/>
            <person name="Neunemann D."/>
            <person name="Ongeri F."/>
            <person name="Pauchet Y."/>
            <person name="Pu L.L."/>
            <person name="Pyrousis I."/>
            <person name="Rao X.J."/>
            <person name="Redding A."/>
            <person name="Roesel C."/>
            <person name="Sanchez-Gracia A."/>
            <person name="Schaack S."/>
            <person name="Shukla A."/>
            <person name="Tetreau G."/>
            <person name="Wang Y."/>
            <person name="Xiong G.H."/>
            <person name="Traut W."/>
            <person name="Walsh T.K."/>
            <person name="Worley K.C."/>
            <person name="Wu D."/>
            <person name="Wu W."/>
            <person name="Wu Y.Q."/>
            <person name="Zhang X."/>
            <person name="Zou Z."/>
            <person name="Zucker H."/>
            <person name="Briscoe A.D."/>
            <person name="Burmester T."/>
            <person name="Clem R.J."/>
            <person name="Feyereisen R."/>
            <person name="Grimmelikhuijzen C.J.P."/>
            <person name="Hamodrakas S.J."/>
            <person name="Hansson B.S."/>
            <person name="Huguet E."/>
            <person name="Jermiin L.S."/>
            <person name="Lan Q."/>
            <person name="Lehman H.K."/>
            <person name="Lorenzen M."/>
            <person name="Merzendorfer H."/>
            <person name="Michalopoulos I."/>
            <person name="Morton D.B."/>
            <person name="Muthukrishnan S."/>
            <person name="Oakeshott J.G."/>
            <person name="Palmer W."/>
            <person name="Park Y."/>
            <person name="Passarelli A.L."/>
            <person name="Rozas J."/>
            <person name="Schwartz L.M."/>
            <person name="Smith W."/>
            <person name="Southgate A."/>
            <person name="Vilcinskas A."/>
            <person name="Vogt R."/>
            <person name="Wang P."/>
            <person name="Werren J."/>
            <person name="Yu X.Q."/>
            <person name="Zhou J.J."/>
            <person name="Brown S.J."/>
            <person name="Scherer S.E."/>
            <person name="Richards S."/>
            <person name="Blissard G.W."/>
        </authorList>
    </citation>
    <scope>NUCLEOTIDE SEQUENCE</scope>
</reference>
<keyword evidence="3" id="KW-1185">Reference proteome</keyword>